<dbReference type="InterPro" id="IPR013783">
    <property type="entry name" value="Ig-like_fold"/>
</dbReference>
<dbReference type="Proteomes" id="UP001202831">
    <property type="component" value="Unassembled WGS sequence"/>
</dbReference>
<accession>A0ABT0N7C8</accession>
<proteinExistence type="inferred from homology"/>
<reference evidence="4 5" key="1">
    <citation type="submission" date="2022-01" db="EMBL/GenBank/DDBJ databases">
        <title>Whole genome-based taxonomy of the Shewanellaceae.</title>
        <authorList>
            <person name="Martin-Rodriguez A.J."/>
        </authorList>
    </citation>
    <scope>NUCLEOTIDE SEQUENCE [LARGE SCALE GENOMIC DNA]</scope>
    <source>
        <strain evidence="4 5">DSM 21332</strain>
    </source>
</reference>
<organism evidence="4 5">
    <name type="scientific">Shewanella corallii</name>
    <dbReference type="NCBI Taxonomy" id="560080"/>
    <lineage>
        <taxon>Bacteria</taxon>
        <taxon>Pseudomonadati</taxon>
        <taxon>Pseudomonadota</taxon>
        <taxon>Gammaproteobacteria</taxon>
        <taxon>Alteromonadales</taxon>
        <taxon>Shewanellaceae</taxon>
        <taxon>Shewanella</taxon>
    </lineage>
</organism>
<gene>
    <name evidence="4" type="ORF">L2725_11285</name>
</gene>
<dbReference type="Gene3D" id="2.60.40.10">
    <property type="entry name" value="Immunoglobulins"/>
    <property type="match status" value="4"/>
</dbReference>
<dbReference type="SMART" id="SM00634">
    <property type="entry name" value="BID_1"/>
    <property type="match status" value="2"/>
</dbReference>
<evidence type="ECO:0000259" key="3">
    <source>
        <dbReference type="PROSITE" id="PS51127"/>
    </source>
</evidence>
<dbReference type="InterPro" id="IPR008964">
    <property type="entry name" value="Invasin/intimin_cell_adhesion"/>
</dbReference>
<feature type="chain" id="PRO_5045523648" description="Big-1 domain-containing protein" evidence="2">
    <location>
        <begin position="20"/>
        <end position="805"/>
    </location>
</feature>
<feature type="domain" description="Big-1" evidence="3">
    <location>
        <begin position="358"/>
        <end position="457"/>
    </location>
</feature>
<dbReference type="InterPro" id="IPR003344">
    <property type="entry name" value="Big_1_dom"/>
</dbReference>
<evidence type="ECO:0000313" key="5">
    <source>
        <dbReference type="Proteomes" id="UP001202831"/>
    </source>
</evidence>
<dbReference type="EMBL" id="JAKIKT010000003">
    <property type="protein sequence ID" value="MCL2914351.1"/>
    <property type="molecule type" value="Genomic_DNA"/>
</dbReference>
<keyword evidence="2" id="KW-0732">Signal</keyword>
<feature type="signal peptide" evidence="2">
    <location>
        <begin position="1"/>
        <end position="19"/>
    </location>
</feature>
<dbReference type="PROSITE" id="PS51127">
    <property type="entry name" value="BIG1"/>
    <property type="match status" value="1"/>
</dbReference>
<comment type="similarity">
    <text evidence="1">Belongs to the intimin/invasin family.</text>
</comment>
<dbReference type="RefSeq" id="WP_249249050.1">
    <property type="nucleotide sequence ID" value="NZ_JAKIKT010000003.1"/>
</dbReference>
<evidence type="ECO:0000313" key="4">
    <source>
        <dbReference type="EMBL" id="MCL2914351.1"/>
    </source>
</evidence>
<evidence type="ECO:0000256" key="1">
    <source>
        <dbReference type="ARBA" id="ARBA00010116"/>
    </source>
</evidence>
<sequence>MKSAFNVFLAGLASLVLVACSGGGSISEDGGGGGTTPPDPTIEVSLAISNTDITAAAPATLTATVADSTGAVKAGELVTFNLNDAQMGTFDPAVGTALTDSSGVATILLRTASVEGAGSVSGSISTGESGTIGFNMAGDGGDATGGAQVVLNLTDANGNSIESINSIVPGKLTAQVTGISKPVIVTFSTTKGELPIDTAVTRDGVATVDIYAGNSLGAGTVTAELSSGEKGEAIVVIGATNVLMGSGEPFESGKAEVSIETLSAGGTATVTVMIQDDEGNAFNQPVEVNFASTCSSASTPKAEISSPVVAINGVATSTYLAKGCEGDDPINVTANAGGQNLSATGTIKVLSADVGSIVFQSAEPENIGILGTGGDESSTVKFKVLDTNGNPVSNKLVDFSLNTDVGGIALNPVSASTNDQGIVQTVVNSGTVSTSVRVTAIVNGSDPVISSQSSQLVVSTGIPDQDSFSLSAEVFNAEGWNIDGTQVKVTARLSDAFNNPVRDGTAVNFVTEGGDIQDSCTTEDGACTVIWESQQPRPAGNGLFDDTSNPLAPQLTPFMGQSYGGRATITAYAIGEESFPDSNGNGRFDAAEYDQFINGTDVSGNPYDLADVYVDHNEDGVFNPQQTGGEAGGSNEELVDFDSDGVFDTPDTVYNGVLCSEPAHDGCADGINEEKSLYVRGSLVIVMSGSTAYGNITEVVDSDGTDNGDGTMTIVGKSTGRASLIISDLHNQQMPAGSTVTFTATAGSVASSATFDWPSSNSNGGRSFSVIVKGEDQPNSGSLIIEVETPSGLKTLVATIPINII</sequence>
<name>A0ABT0N7C8_9GAMM</name>
<protein>
    <recommendedName>
        <fullName evidence="3">Big-1 domain-containing protein</fullName>
    </recommendedName>
</protein>
<dbReference type="PROSITE" id="PS51257">
    <property type="entry name" value="PROKAR_LIPOPROTEIN"/>
    <property type="match status" value="1"/>
</dbReference>
<keyword evidence="5" id="KW-1185">Reference proteome</keyword>
<dbReference type="SUPFAM" id="SSF49373">
    <property type="entry name" value="Invasin/intimin cell-adhesion fragments"/>
    <property type="match status" value="2"/>
</dbReference>
<evidence type="ECO:0000256" key="2">
    <source>
        <dbReference type="SAM" id="SignalP"/>
    </source>
</evidence>
<comment type="caution">
    <text evidence="4">The sequence shown here is derived from an EMBL/GenBank/DDBJ whole genome shotgun (WGS) entry which is preliminary data.</text>
</comment>